<organism evidence="9 10">
    <name type="scientific">Pterulicium gracile</name>
    <dbReference type="NCBI Taxonomy" id="1884261"/>
    <lineage>
        <taxon>Eukaryota</taxon>
        <taxon>Fungi</taxon>
        <taxon>Dikarya</taxon>
        <taxon>Basidiomycota</taxon>
        <taxon>Agaricomycotina</taxon>
        <taxon>Agaricomycetes</taxon>
        <taxon>Agaricomycetidae</taxon>
        <taxon>Agaricales</taxon>
        <taxon>Pleurotineae</taxon>
        <taxon>Pterulaceae</taxon>
        <taxon>Pterulicium</taxon>
    </lineage>
</organism>
<dbReference type="InterPro" id="IPR012132">
    <property type="entry name" value="GMC_OxRdtase"/>
</dbReference>
<dbReference type="EMBL" id="ML178817">
    <property type="protein sequence ID" value="TFL05063.1"/>
    <property type="molecule type" value="Genomic_DNA"/>
</dbReference>
<dbReference type="SUPFAM" id="SSF54373">
    <property type="entry name" value="FAD-linked reductases, C-terminal domain"/>
    <property type="match status" value="1"/>
</dbReference>
<keyword evidence="4 6" id="KW-0274">FAD</keyword>
<proteinExistence type="inferred from homology"/>
<dbReference type="PANTHER" id="PTHR11552:SF147">
    <property type="entry name" value="CHOLINE DEHYDROGENASE, MITOCHONDRIAL"/>
    <property type="match status" value="1"/>
</dbReference>
<evidence type="ECO:0000313" key="9">
    <source>
        <dbReference type="EMBL" id="TFL05063.1"/>
    </source>
</evidence>
<dbReference type="Pfam" id="PF00732">
    <property type="entry name" value="GMC_oxred_N"/>
    <property type="match status" value="1"/>
</dbReference>
<keyword evidence="3" id="KW-0285">Flavoprotein</keyword>
<dbReference type="OrthoDB" id="269227at2759"/>
<name>A0A5C3QSV4_9AGAR</name>
<feature type="active site" description="Proton donor" evidence="5">
    <location>
        <position position="530"/>
    </location>
</feature>
<dbReference type="AlphaFoldDB" id="A0A5C3QSV4"/>
<dbReference type="Gene3D" id="3.30.560.10">
    <property type="entry name" value="Glucose Oxidase, domain 3"/>
    <property type="match status" value="1"/>
</dbReference>
<evidence type="ECO:0000256" key="4">
    <source>
        <dbReference type="ARBA" id="ARBA00022827"/>
    </source>
</evidence>
<protein>
    <submittedName>
        <fullName evidence="9">Aryl-alcohol oxidase-like protein</fullName>
    </submittedName>
</protein>
<dbReference type="PANTHER" id="PTHR11552">
    <property type="entry name" value="GLUCOSE-METHANOL-CHOLINE GMC OXIDOREDUCTASE"/>
    <property type="match status" value="1"/>
</dbReference>
<dbReference type="InterPro" id="IPR007867">
    <property type="entry name" value="GMC_OxRtase_C"/>
</dbReference>
<reference evidence="9 10" key="1">
    <citation type="journal article" date="2019" name="Nat. Ecol. Evol.">
        <title>Megaphylogeny resolves global patterns of mushroom evolution.</title>
        <authorList>
            <person name="Varga T."/>
            <person name="Krizsan K."/>
            <person name="Foldi C."/>
            <person name="Dima B."/>
            <person name="Sanchez-Garcia M."/>
            <person name="Sanchez-Ramirez S."/>
            <person name="Szollosi G.J."/>
            <person name="Szarkandi J.G."/>
            <person name="Papp V."/>
            <person name="Albert L."/>
            <person name="Andreopoulos W."/>
            <person name="Angelini C."/>
            <person name="Antonin V."/>
            <person name="Barry K.W."/>
            <person name="Bougher N.L."/>
            <person name="Buchanan P."/>
            <person name="Buyck B."/>
            <person name="Bense V."/>
            <person name="Catcheside P."/>
            <person name="Chovatia M."/>
            <person name="Cooper J."/>
            <person name="Damon W."/>
            <person name="Desjardin D."/>
            <person name="Finy P."/>
            <person name="Geml J."/>
            <person name="Haridas S."/>
            <person name="Hughes K."/>
            <person name="Justo A."/>
            <person name="Karasinski D."/>
            <person name="Kautmanova I."/>
            <person name="Kiss B."/>
            <person name="Kocsube S."/>
            <person name="Kotiranta H."/>
            <person name="LaButti K.M."/>
            <person name="Lechner B.E."/>
            <person name="Liimatainen K."/>
            <person name="Lipzen A."/>
            <person name="Lukacs Z."/>
            <person name="Mihaltcheva S."/>
            <person name="Morgado L.N."/>
            <person name="Niskanen T."/>
            <person name="Noordeloos M.E."/>
            <person name="Ohm R.A."/>
            <person name="Ortiz-Santana B."/>
            <person name="Ovrebo C."/>
            <person name="Racz N."/>
            <person name="Riley R."/>
            <person name="Savchenko A."/>
            <person name="Shiryaev A."/>
            <person name="Soop K."/>
            <person name="Spirin V."/>
            <person name="Szebenyi C."/>
            <person name="Tomsovsky M."/>
            <person name="Tulloss R.E."/>
            <person name="Uehling J."/>
            <person name="Grigoriev I.V."/>
            <person name="Vagvolgyi C."/>
            <person name="Papp T."/>
            <person name="Martin F.M."/>
            <person name="Miettinen O."/>
            <person name="Hibbett D.S."/>
            <person name="Nagy L.G."/>
        </authorList>
    </citation>
    <scope>NUCLEOTIDE SEQUENCE [LARGE SCALE GENOMIC DNA]</scope>
    <source>
        <strain evidence="9 10">CBS 309.79</strain>
    </source>
</reference>
<feature type="binding site" evidence="6">
    <location>
        <begin position="124"/>
        <end position="127"/>
    </location>
    <ligand>
        <name>FAD</name>
        <dbReference type="ChEBI" id="CHEBI:57692"/>
    </ligand>
</feature>
<dbReference type="GO" id="GO:0016614">
    <property type="term" value="F:oxidoreductase activity, acting on CH-OH group of donors"/>
    <property type="evidence" value="ECO:0007669"/>
    <property type="project" value="InterPro"/>
</dbReference>
<evidence type="ECO:0000256" key="6">
    <source>
        <dbReference type="PIRSR" id="PIRSR000137-2"/>
    </source>
</evidence>
<keyword evidence="10" id="KW-1185">Reference proteome</keyword>
<dbReference type="Pfam" id="PF05199">
    <property type="entry name" value="GMC_oxred_C"/>
    <property type="match status" value="1"/>
</dbReference>
<evidence type="ECO:0000256" key="1">
    <source>
        <dbReference type="ARBA" id="ARBA00001974"/>
    </source>
</evidence>
<dbReference type="SUPFAM" id="SSF51905">
    <property type="entry name" value="FAD/NAD(P)-binding domain"/>
    <property type="match status" value="1"/>
</dbReference>
<gene>
    <name evidence="9" type="ORF">BDV98DRAFT_542642</name>
</gene>
<dbReference type="Proteomes" id="UP000305067">
    <property type="component" value="Unassembled WGS sequence"/>
</dbReference>
<comment type="similarity">
    <text evidence="2">Belongs to the GMC oxidoreductase family.</text>
</comment>
<feature type="binding site" evidence="6">
    <location>
        <position position="116"/>
    </location>
    <ligand>
        <name>FAD</name>
        <dbReference type="ChEBI" id="CHEBI:57692"/>
    </ligand>
</feature>
<dbReference type="STRING" id="1884261.A0A5C3QSV4"/>
<evidence type="ECO:0000256" key="5">
    <source>
        <dbReference type="PIRSR" id="PIRSR000137-1"/>
    </source>
</evidence>
<dbReference type="PROSITE" id="PS00624">
    <property type="entry name" value="GMC_OXRED_2"/>
    <property type="match status" value="1"/>
</dbReference>
<evidence type="ECO:0000259" key="8">
    <source>
        <dbReference type="PROSITE" id="PS00624"/>
    </source>
</evidence>
<evidence type="ECO:0000256" key="2">
    <source>
        <dbReference type="ARBA" id="ARBA00010790"/>
    </source>
</evidence>
<feature type="signal peptide" evidence="7">
    <location>
        <begin position="1"/>
        <end position="22"/>
    </location>
</feature>
<feature type="active site" description="Proton acceptor" evidence="5">
    <location>
        <position position="574"/>
    </location>
</feature>
<sequence>MRSSGFLKLACVLALQLGVSHGRLYQDLKDLPKADWDFVIVGAGPAGSVLAHRLSEVKSNNVLLIEAGPSNENILEMSIPFFASRLIAATPWDWNYTTIPQEGLDGRELPFPRGHVLGGSSSTNFMVHTRGSSDDYDEFARLTGDPGWSWESMLPYFMKNERWSSFDPKPELDCTRTHNPSVHGTKGKTSVSQSAYGSEVDCVLLSTTEDPESEFSFNKDFNSGTPLGLGWPQANVGNGTRSSAATSYLGKDAMARKNLHVVINTLATRVIGEKERDTLSVKQVELVSKVTGVKKTVKASKELILSAGSVGSPAILLHSGIGGKTLPGKKLLHKLPDVGQNLLDHPMFTFLWKTKLTDTFEDYVQNATRMNELIGLWNATRSGPLANTYPNAIGWHRLPVDDPIFAEEADPSSGDKTAHLEFIFINGNLPASTLPDGNYLSIVVALVTPSSAGSVTLASADPFKAPLIDPAFLTSKFDVHAFRYGAKLAQRFANLTVMQNVLLEPANFDPNWTDDELDAWIRENMISVFHPMKTCRASRKGSKIGVVDPDLKVKGVKGLRVVDASVFPLLISAHTTAPVYALAERAADLIKKEWS</sequence>
<keyword evidence="7" id="KW-0732">Signal</keyword>
<evidence type="ECO:0000256" key="3">
    <source>
        <dbReference type="ARBA" id="ARBA00022630"/>
    </source>
</evidence>
<accession>A0A5C3QSV4</accession>
<evidence type="ECO:0000313" key="10">
    <source>
        <dbReference type="Proteomes" id="UP000305067"/>
    </source>
</evidence>
<dbReference type="PIRSF" id="PIRSF000137">
    <property type="entry name" value="Alcohol_oxidase"/>
    <property type="match status" value="1"/>
</dbReference>
<comment type="cofactor">
    <cofactor evidence="1 6">
        <name>FAD</name>
        <dbReference type="ChEBI" id="CHEBI:57692"/>
    </cofactor>
</comment>
<dbReference type="GO" id="GO:0050660">
    <property type="term" value="F:flavin adenine dinucleotide binding"/>
    <property type="evidence" value="ECO:0007669"/>
    <property type="project" value="InterPro"/>
</dbReference>
<dbReference type="Gene3D" id="3.50.50.60">
    <property type="entry name" value="FAD/NAD(P)-binding domain"/>
    <property type="match status" value="1"/>
</dbReference>
<evidence type="ECO:0000256" key="7">
    <source>
        <dbReference type="SAM" id="SignalP"/>
    </source>
</evidence>
<dbReference type="InterPro" id="IPR000172">
    <property type="entry name" value="GMC_OxRdtase_N"/>
</dbReference>
<feature type="domain" description="Glucose-methanol-choline oxidoreductase N-terminal" evidence="8">
    <location>
        <begin position="308"/>
        <end position="322"/>
    </location>
</feature>
<dbReference type="InterPro" id="IPR036188">
    <property type="entry name" value="FAD/NAD-bd_sf"/>
</dbReference>
<feature type="chain" id="PRO_5023039477" evidence="7">
    <location>
        <begin position="23"/>
        <end position="595"/>
    </location>
</feature>